<name>A0ABP1FTV8_9CHLO</name>
<protein>
    <submittedName>
        <fullName evidence="4">G5827 protein</fullName>
    </submittedName>
</protein>
<feature type="compositionally biased region" description="Gly residues" evidence="1">
    <location>
        <begin position="378"/>
        <end position="406"/>
    </location>
</feature>
<gene>
    <name evidence="4" type="primary">g5827</name>
    <name evidence="4" type="ORF">VP750_LOCUS4988</name>
</gene>
<evidence type="ECO:0000313" key="5">
    <source>
        <dbReference type="Proteomes" id="UP001497392"/>
    </source>
</evidence>
<feature type="chain" id="PRO_5047396952" evidence="2">
    <location>
        <begin position="35"/>
        <end position="443"/>
    </location>
</feature>
<feature type="domain" description="Putative auto-transporter adhesin head GIN" evidence="3">
    <location>
        <begin position="67"/>
        <end position="247"/>
    </location>
</feature>
<keyword evidence="2" id="KW-0732">Signal</keyword>
<evidence type="ECO:0000259" key="3">
    <source>
        <dbReference type="Pfam" id="PF10988"/>
    </source>
</evidence>
<reference evidence="4 5" key="1">
    <citation type="submission" date="2024-06" db="EMBL/GenBank/DDBJ databases">
        <authorList>
            <person name="Kraege A."/>
            <person name="Thomma B."/>
        </authorList>
    </citation>
    <scope>NUCLEOTIDE SEQUENCE [LARGE SCALE GENOMIC DNA]</scope>
</reference>
<dbReference type="Pfam" id="PF10988">
    <property type="entry name" value="DUF2807"/>
    <property type="match status" value="1"/>
</dbReference>
<feature type="compositionally biased region" description="Gly residues" evidence="1">
    <location>
        <begin position="349"/>
        <end position="367"/>
    </location>
</feature>
<evidence type="ECO:0000256" key="1">
    <source>
        <dbReference type="SAM" id="MobiDB-lite"/>
    </source>
</evidence>
<feature type="region of interest" description="Disordered" evidence="1">
    <location>
        <begin position="334"/>
        <end position="443"/>
    </location>
</feature>
<feature type="signal peptide" evidence="2">
    <location>
        <begin position="1"/>
        <end position="34"/>
    </location>
</feature>
<dbReference type="EMBL" id="CAXHTA020000008">
    <property type="protein sequence ID" value="CAL5223329.1"/>
    <property type="molecule type" value="Genomic_DNA"/>
</dbReference>
<dbReference type="InterPro" id="IPR021255">
    <property type="entry name" value="DUF2807"/>
</dbReference>
<organism evidence="4 5">
    <name type="scientific">Coccomyxa viridis</name>
    <dbReference type="NCBI Taxonomy" id="1274662"/>
    <lineage>
        <taxon>Eukaryota</taxon>
        <taxon>Viridiplantae</taxon>
        <taxon>Chlorophyta</taxon>
        <taxon>core chlorophytes</taxon>
        <taxon>Trebouxiophyceae</taxon>
        <taxon>Trebouxiophyceae incertae sedis</taxon>
        <taxon>Coccomyxaceae</taxon>
        <taxon>Coccomyxa</taxon>
    </lineage>
</organism>
<dbReference type="Gene3D" id="2.160.20.120">
    <property type="match status" value="1"/>
</dbReference>
<sequence length="443" mass="42979">MQRRARSLPRVTMERGLLTLVACLLSSCLALAVGQSAPASAPQPAAAPAPGPGSAVQQVETRQLNAFSRVATCVPFTVLVQPSASYQVAIDAEPSVHQAITTLVDGSTLILEASALTTTQQIKVTVGLPASNLSSITARGTAPVIVSPGFSSSTLNVNAQGTGSLGVLGVNYTNIELSNSGTGTTVVSGLLGAANVRATGTGATYVAGLTGKASVSLSGTGSIYINSTSGSSSITGSSTGTGKIFYSAGACSVQSTTPEWIFGPKCQQGPITIPDTSATWTCGIQVTGRYACSGGQGSVQNTNAAGCQQETVTFPTNGSVSSYSLIDSKVGSALGLDTNTPQGPPSTTGSGGAFVNGNGGGGGGGGANPPPPPPVNGAGNGQGNTGGTNGVGNGAGAVGAGNGNFNGNGNTAGVNGNNNGVGSVGTGNGQNNGNNNSPSPTGR</sequence>
<accession>A0ABP1FTV8</accession>
<evidence type="ECO:0000256" key="2">
    <source>
        <dbReference type="SAM" id="SignalP"/>
    </source>
</evidence>
<proteinExistence type="predicted"/>
<feature type="compositionally biased region" description="Low complexity" evidence="1">
    <location>
        <begin position="407"/>
        <end position="421"/>
    </location>
</feature>
<comment type="caution">
    <text evidence="4">The sequence shown here is derived from an EMBL/GenBank/DDBJ whole genome shotgun (WGS) entry which is preliminary data.</text>
</comment>
<evidence type="ECO:0000313" key="4">
    <source>
        <dbReference type="EMBL" id="CAL5223329.1"/>
    </source>
</evidence>
<dbReference type="Proteomes" id="UP001497392">
    <property type="component" value="Unassembled WGS sequence"/>
</dbReference>
<keyword evidence="5" id="KW-1185">Reference proteome</keyword>
<dbReference type="PROSITE" id="PS51257">
    <property type="entry name" value="PROKAR_LIPOPROTEIN"/>
    <property type="match status" value="1"/>
</dbReference>